<name>A0A6M2CYD7_RHIMP</name>
<dbReference type="OrthoDB" id="6504927at2759"/>
<dbReference type="AlphaFoldDB" id="A0A6M2CYD7"/>
<sequence>MKFSTGGNDRVSQTCEFVDAVLQQGMPTLSRESHRLSLPSYNFKVDRNAWTNRDLKVKITLTRFKDFSRVVSKINACVPSMKNGNVSVSCDLNIGGIEAMLLAETKGDSLLGDAKLVRVNAFLYPMVGKLEVTCAMNKPAFLRSFVVKGDYIEVTVGENLDLNPLRMSIFKTHIRHYIGTQQEEKLDSYYEERLKDAFSRVTFFFF</sequence>
<organism evidence="1">
    <name type="scientific">Rhipicephalus microplus</name>
    <name type="common">Cattle tick</name>
    <name type="synonym">Boophilus microplus</name>
    <dbReference type="NCBI Taxonomy" id="6941"/>
    <lineage>
        <taxon>Eukaryota</taxon>
        <taxon>Metazoa</taxon>
        <taxon>Ecdysozoa</taxon>
        <taxon>Arthropoda</taxon>
        <taxon>Chelicerata</taxon>
        <taxon>Arachnida</taxon>
        <taxon>Acari</taxon>
        <taxon>Parasitiformes</taxon>
        <taxon>Ixodida</taxon>
        <taxon>Ixodoidea</taxon>
        <taxon>Ixodidae</taxon>
        <taxon>Rhipicephalinae</taxon>
        <taxon>Rhipicephalus</taxon>
        <taxon>Boophilus</taxon>
    </lineage>
</organism>
<accession>A0A6M2CYD7</accession>
<proteinExistence type="predicted"/>
<reference evidence="1" key="1">
    <citation type="submission" date="2019-09" db="EMBL/GenBank/DDBJ databases">
        <title>Organ-specific transcriptomic study of the physiology of the cattle tick, Rhipicephalus microplus.</title>
        <authorList>
            <person name="Tirloni L."/>
            <person name="Braz G."/>
            <person name="Gandara A.C.P."/>
            <person name="Sabadin G.A."/>
            <person name="da Silva R.M."/>
            <person name="Guizzo M.G."/>
            <person name="Machado J.A."/>
            <person name="Costa E.P."/>
            <person name="Gomes H.F."/>
            <person name="Moraes J."/>
            <person name="Mota M.B.S."/>
            <person name="Mesquita R.D."/>
            <person name="Alvarenga P.H."/>
            <person name="Alves F."/>
            <person name="Seixas A."/>
            <person name="da Fonseca R.N."/>
            <person name="Fogaca A."/>
            <person name="Logullo C."/>
            <person name="Tanaka A."/>
            <person name="Daffre S."/>
            <person name="Termignoni C."/>
            <person name="Vaz I.S.Jr."/>
            <person name="Oliveira P.L."/>
            <person name="Ribeiro J.M."/>
        </authorList>
    </citation>
    <scope>NUCLEOTIDE SEQUENCE</scope>
    <source>
        <strain evidence="1">Porto Alegre</strain>
    </source>
</reference>
<evidence type="ECO:0000313" key="1">
    <source>
        <dbReference type="EMBL" id="NOV38400.1"/>
    </source>
</evidence>
<dbReference type="EMBL" id="GHWJ01005663">
    <property type="protein sequence ID" value="NOV38400.1"/>
    <property type="molecule type" value="Transcribed_RNA"/>
</dbReference>
<protein>
    <submittedName>
        <fullName evidence="1">Putative salivary secreted protein fat body overexpressed</fullName>
    </submittedName>
</protein>
<dbReference type="VEuPathDB" id="VectorBase:LOC119167085"/>